<keyword evidence="3" id="KW-1185">Reference proteome</keyword>
<gene>
    <name evidence="2" type="ORF">EAH77_15945</name>
</gene>
<feature type="transmembrane region" description="Helical" evidence="1">
    <location>
        <begin position="7"/>
        <end position="23"/>
    </location>
</feature>
<proteinExistence type="predicted"/>
<evidence type="ECO:0000313" key="3">
    <source>
        <dbReference type="Proteomes" id="UP000317663"/>
    </source>
</evidence>
<accession>A0A502GEU7</accession>
<evidence type="ECO:0000313" key="2">
    <source>
        <dbReference type="EMBL" id="TPG60058.1"/>
    </source>
</evidence>
<dbReference type="EMBL" id="RCZD01000008">
    <property type="protein sequence ID" value="TPG60058.1"/>
    <property type="molecule type" value="Genomic_DNA"/>
</dbReference>
<sequence length="73" mass="8608">MIKLVKANLDIILAFLFALGYTIDQFASEHWHSTTTLKLKITGAFMVFCYSFITMYMIMYVALLIGFWIFRKR</sequence>
<protein>
    <submittedName>
        <fullName evidence="2">Uncharacterized protein</fullName>
    </submittedName>
</protein>
<keyword evidence="1" id="KW-0472">Membrane</keyword>
<keyword evidence="1" id="KW-0812">Transmembrane</keyword>
<keyword evidence="1" id="KW-1133">Transmembrane helix</keyword>
<organism evidence="2 3">
    <name type="scientific">Ewingella americana</name>
    <dbReference type="NCBI Taxonomy" id="41202"/>
    <lineage>
        <taxon>Bacteria</taxon>
        <taxon>Pseudomonadati</taxon>
        <taxon>Pseudomonadota</taxon>
        <taxon>Gammaproteobacteria</taxon>
        <taxon>Enterobacterales</taxon>
        <taxon>Yersiniaceae</taxon>
        <taxon>Ewingella</taxon>
    </lineage>
</organism>
<comment type="caution">
    <text evidence="2">The sequence shown here is derived from an EMBL/GenBank/DDBJ whole genome shotgun (WGS) entry which is preliminary data.</text>
</comment>
<evidence type="ECO:0000256" key="1">
    <source>
        <dbReference type="SAM" id="Phobius"/>
    </source>
</evidence>
<reference evidence="2 3" key="1">
    <citation type="journal article" date="2019" name="Environ. Microbiol.">
        <title>Species interactions and distinct microbial communities in high Arctic permafrost affected cryosols are associated with the CH4 and CO2 gas fluxes.</title>
        <authorList>
            <person name="Altshuler I."/>
            <person name="Hamel J."/>
            <person name="Turney S."/>
            <person name="Magnuson E."/>
            <person name="Levesque R."/>
            <person name="Greer C."/>
            <person name="Whyte L.G."/>
        </authorList>
    </citation>
    <scope>NUCLEOTIDE SEQUENCE [LARGE SCALE GENOMIC DNA]</scope>
    <source>
        <strain evidence="2 3">E4</strain>
    </source>
</reference>
<name>A0A502GEU7_9GAMM</name>
<feature type="transmembrane region" description="Helical" evidence="1">
    <location>
        <begin position="43"/>
        <end position="70"/>
    </location>
</feature>
<dbReference type="Proteomes" id="UP000317663">
    <property type="component" value="Unassembled WGS sequence"/>
</dbReference>
<dbReference type="AlphaFoldDB" id="A0A502GEU7"/>